<feature type="transmembrane region" description="Helical" evidence="1">
    <location>
        <begin position="274"/>
        <end position="296"/>
    </location>
</feature>
<reference evidence="2" key="1">
    <citation type="journal article" date="2020" name="Phytopathology">
        <title>Genome Sequence Resources of Colletotrichum truncatum, C. plurivorum, C. musicola, and C. sojae: Four Species Pathogenic to Soybean (Glycine max).</title>
        <authorList>
            <person name="Rogerio F."/>
            <person name="Boufleur T.R."/>
            <person name="Ciampi-Guillardi M."/>
            <person name="Sukno S.A."/>
            <person name="Thon M.R."/>
            <person name="Massola Junior N.S."/>
            <person name="Baroncelli R."/>
        </authorList>
    </citation>
    <scope>NUCLEOTIDE SEQUENCE</scope>
    <source>
        <strain evidence="2">LFN00145</strain>
    </source>
</reference>
<accession>A0A8H6KGJ6</accession>
<evidence type="ECO:0000313" key="3">
    <source>
        <dbReference type="Proteomes" id="UP000654918"/>
    </source>
</evidence>
<feature type="transmembrane region" description="Helical" evidence="1">
    <location>
        <begin position="43"/>
        <end position="63"/>
    </location>
</feature>
<evidence type="ECO:0000256" key="1">
    <source>
        <dbReference type="SAM" id="Phobius"/>
    </source>
</evidence>
<keyword evidence="3" id="KW-1185">Reference proteome</keyword>
<evidence type="ECO:0000313" key="2">
    <source>
        <dbReference type="EMBL" id="KAF6830588.1"/>
    </source>
</evidence>
<gene>
    <name evidence="2" type="ORF">CPLU01_07278</name>
</gene>
<feature type="transmembrane region" description="Helical" evidence="1">
    <location>
        <begin position="15"/>
        <end position="37"/>
    </location>
</feature>
<keyword evidence="1" id="KW-0812">Transmembrane</keyword>
<protein>
    <submittedName>
        <fullName evidence="2">Uncharacterized protein</fullName>
    </submittedName>
</protein>
<name>A0A8H6KGJ6_9PEZI</name>
<comment type="caution">
    <text evidence="2">The sequence shown here is derived from an EMBL/GenBank/DDBJ whole genome shotgun (WGS) entry which is preliminary data.</text>
</comment>
<feature type="transmembrane region" description="Helical" evidence="1">
    <location>
        <begin position="180"/>
        <end position="197"/>
    </location>
</feature>
<dbReference type="AlphaFoldDB" id="A0A8H6KGJ6"/>
<sequence>MDNERDMKNVVSSSAHTWLFAVVAYCHLGIVIHRPAYYRQNHILPLLFMLFPFLYFCQVSMNWSHLRRQYTSMSRQSRREGEQGRCFLIASVLALHGTYTSDDSDQQPWKTLFKLSTVCPSSVFRYKKKKAGSFSRILFISRILLLLLGVYQGIAASIIYGQRITSLDNGTLVLDHLMGIYAICGTVVMMATTFLVLQPYEWTAVSAGLEEGDQDVISYIPWHPSSYGDAEVPEENSREVALELQEWRACEYASDQEYTYRPTMVTATVWMFDVSYAVVVHSVIFLISLFSILSTVGRKEALVQSLTWLYRLLLLLIPLFLVGTPIFQNTRRRSTNLDATAWALENKAQSWKLVVAAIALETVIALGIWILAIVEATLATSSASFTKNKDWKTPNPGARQFHHVFWSIWT</sequence>
<feature type="transmembrane region" description="Helical" evidence="1">
    <location>
        <begin position="308"/>
        <end position="327"/>
    </location>
</feature>
<dbReference type="Proteomes" id="UP000654918">
    <property type="component" value="Unassembled WGS sequence"/>
</dbReference>
<organism evidence="2 3">
    <name type="scientific">Colletotrichum plurivorum</name>
    <dbReference type="NCBI Taxonomy" id="2175906"/>
    <lineage>
        <taxon>Eukaryota</taxon>
        <taxon>Fungi</taxon>
        <taxon>Dikarya</taxon>
        <taxon>Ascomycota</taxon>
        <taxon>Pezizomycotina</taxon>
        <taxon>Sordariomycetes</taxon>
        <taxon>Hypocreomycetidae</taxon>
        <taxon>Glomerellales</taxon>
        <taxon>Glomerellaceae</taxon>
        <taxon>Colletotrichum</taxon>
        <taxon>Colletotrichum orchidearum species complex</taxon>
    </lineage>
</organism>
<proteinExistence type="predicted"/>
<keyword evidence="1" id="KW-0472">Membrane</keyword>
<feature type="transmembrane region" description="Helical" evidence="1">
    <location>
        <begin position="137"/>
        <end position="160"/>
    </location>
</feature>
<feature type="transmembrane region" description="Helical" evidence="1">
    <location>
        <begin position="353"/>
        <end position="374"/>
    </location>
</feature>
<dbReference type="EMBL" id="WIGO01000092">
    <property type="protein sequence ID" value="KAF6830588.1"/>
    <property type="molecule type" value="Genomic_DNA"/>
</dbReference>
<keyword evidence="1" id="KW-1133">Transmembrane helix</keyword>